<comment type="caution">
    <text evidence="2">The sequence shown here is derived from an EMBL/GenBank/DDBJ whole genome shotgun (WGS) entry which is preliminary data.</text>
</comment>
<keyword evidence="1" id="KW-0472">Membrane</keyword>
<accession>A0A0G0X3R3</accession>
<evidence type="ECO:0000256" key="1">
    <source>
        <dbReference type="SAM" id="Phobius"/>
    </source>
</evidence>
<evidence type="ECO:0000313" key="2">
    <source>
        <dbReference type="EMBL" id="KKS19037.1"/>
    </source>
</evidence>
<protein>
    <submittedName>
        <fullName evidence="2">Uncharacterized protein</fullName>
    </submittedName>
</protein>
<gene>
    <name evidence="2" type="ORF">UU77_C0059G0004</name>
</gene>
<proteinExistence type="predicted"/>
<feature type="transmembrane region" description="Helical" evidence="1">
    <location>
        <begin position="20"/>
        <end position="42"/>
    </location>
</feature>
<dbReference type="Proteomes" id="UP000034507">
    <property type="component" value="Unassembled WGS sequence"/>
</dbReference>
<keyword evidence="1" id="KW-1133">Transmembrane helix</keyword>
<dbReference type="EMBL" id="LCBX01000059">
    <property type="protein sequence ID" value="KKS19037.1"/>
    <property type="molecule type" value="Genomic_DNA"/>
</dbReference>
<name>A0A0G0X3R3_UNCKA</name>
<organism evidence="2 3">
    <name type="scientific">candidate division WWE3 bacterium GW2011_GWC1_41_7</name>
    <dbReference type="NCBI Taxonomy" id="1619119"/>
    <lineage>
        <taxon>Bacteria</taxon>
        <taxon>Katanobacteria</taxon>
    </lineage>
</organism>
<feature type="transmembrane region" description="Helical" evidence="1">
    <location>
        <begin position="54"/>
        <end position="75"/>
    </location>
</feature>
<dbReference type="AlphaFoldDB" id="A0A0G0X3R3"/>
<reference evidence="2 3" key="1">
    <citation type="journal article" date="2015" name="Nature">
        <title>rRNA introns, odd ribosomes, and small enigmatic genomes across a large radiation of phyla.</title>
        <authorList>
            <person name="Brown C.T."/>
            <person name="Hug L.A."/>
            <person name="Thomas B.C."/>
            <person name="Sharon I."/>
            <person name="Castelle C.J."/>
            <person name="Singh A."/>
            <person name="Wilkins M.J."/>
            <person name="Williams K.H."/>
            <person name="Banfield J.F."/>
        </authorList>
    </citation>
    <scope>NUCLEOTIDE SEQUENCE [LARGE SCALE GENOMIC DNA]</scope>
</reference>
<evidence type="ECO:0000313" key="3">
    <source>
        <dbReference type="Proteomes" id="UP000034507"/>
    </source>
</evidence>
<sequence>MSDIDLGQIGEQMAPVLWAVFRVLMAVLLTSSVITATVTYFIIKKKFVRVKPIFRLLISLLVGIVTFPLVLWIIMNN</sequence>
<keyword evidence="1" id="KW-0812">Transmembrane</keyword>